<dbReference type="PROSITE" id="PS00501">
    <property type="entry name" value="SPASE_I_1"/>
    <property type="match status" value="1"/>
</dbReference>
<dbReference type="InterPro" id="IPR036286">
    <property type="entry name" value="LexA/Signal_pep-like_sf"/>
</dbReference>
<evidence type="ECO:0000256" key="5">
    <source>
        <dbReference type="ARBA" id="ARBA00022475"/>
    </source>
</evidence>
<proteinExistence type="inferred from homology"/>
<dbReference type="CDD" id="cd06530">
    <property type="entry name" value="S26_SPase_I"/>
    <property type="match status" value="1"/>
</dbReference>
<comment type="catalytic activity">
    <reaction evidence="1 12">
        <text>Cleavage of hydrophobic, N-terminal signal or leader sequences from secreted and periplasmic proteins.</text>
        <dbReference type="EC" id="3.4.21.89"/>
    </reaction>
</comment>
<dbReference type="Proteomes" id="UP000253908">
    <property type="component" value="Chromosome"/>
</dbReference>
<keyword evidence="9" id="KW-1133">Transmembrane helix</keyword>
<evidence type="ECO:0000256" key="4">
    <source>
        <dbReference type="ARBA" id="ARBA00013208"/>
    </source>
</evidence>
<gene>
    <name evidence="15" type="primary">lepB</name>
    <name evidence="15" type="ORF">CUC15_07370</name>
</gene>
<evidence type="ECO:0000256" key="10">
    <source>
        <dbReference type="ARBA" id="ARBA00023136"/>
    </source>
</evidence>
<dbReference type="InterPro" id="IPR019533">
    <property type="entry name" value="Peptidase_S26"/>
</dbReference>
<dbReference type="Gene3D" id="2.10.109.10">
    <property type="entry name" value="Umud Fragment, subunit A"/>
    <property type="match status" value="1"/>
</dbReference>
<evidence type="ECO:0000259" key="14">
    <source>
        <dbReference type="Pfam" id="PF10502"/>
    </source>
</evidence>
<dbReference type="InterPro" id="IPR000223">
    <property type="entry name" value="Pept_S26A_signal_pept_1"/>
</dbReference>
<dbReference type="PANTHER" id="PTHR43390">
    <property type="entry name" value="SIGNAL PEPTIDASE I"/>
    <property type="match status" value="1"/>
</dbReference>
<dbReference type="KEGG" id="ocn:CUC15_07370"/>
<evidence type="ECO:0000256" key="11">
    <source>
        <dbReference type="PIRSR" id="PIRSR600223-1"/>
    </source>
</evidence>
<dbReference type="InterPro" id="IPR019758">
    <property type="entry name" value="Pept_S26A_signal_pept_1_CS"/>
</dbReference>
<dbReference type="EC" id="3.4.21.89" evidence="4 12"/>
<keyword evidence="8 12" id="KW-0378">Hydrolase</keyword>
<comment type="subcellular location">
    <subcellularLocation>
        <location evidence="2">Cell membrane</location>
        <topology evidence="2">Single-pass type II membrane protein</topology>
    </subcellularLocation>
    <subcellularLocation>
        <location evidence="13">Membrane</location>
        <topology evidence="13">Single-pass type II membrane protein</topology>
    </subcellularLocation>
</comment>
<evidence type="ECO:0000256" key="12">
    <source>
        <dbReference type="RuleBase" id="RU003993"/>
    </source>
</evidence>
<organism evidence="15 16">
    <name type="scientific">Oceanobacillus zhaokaii</name>
    <dbReference type="NCBI Taxonomy" id="2052660"/>
    <lineage>
        <taxon>Bacteria</taxon>
        <taxon>Bacillati</taxon>
        <taxon>Bacillota</taxon>
        <taxon>Bacilli</taxon>
        <taxon>Bacillales</taxon>
        <taxon>Bacillaceae</taxon>
        <taxon>Oceanobacillus</taxon>
    </lineage>
</organism>
<evidence type="ECO:0000256" key="2">
    <source>
        <dbReference type="ARBA" id="ARBA00004401"/>
    </source>
</evidence>
<name>A0A345PFG4_9BACI</name>
<dbReference type="InterPro" id="IPR019756">
    <property type="entry name" value="Pept_S26A_signal_pept_1_Ser-AS"/>
</dbReference>
<dbReference type="GO" id="GO:0009003">
    <property type="term" value="F:signal peptidase activity"/>
    <property type="evidence" value="ECO:0007669"/>
    <property type="project" value="UniProtKB-EC"/>
</dbReference>
<dbReference type="PRINTS" id="PR00727">
    <property type="entry name" value="LEADERPTASE"/>
</dbReference>
<dbReference type="AlphaFoldDB" id="A0A345PFG4"/>
<dbReference type="EMBL" id="CP024848">
    <property type="protein sequence ID" value="AXI08744.1"/>
    <property type="molecule type" value="Genomic_DNA"/>
</dbReference>
<reference evidence="16" key="1">
    <citation type="submission" date="2017-11" db="EMBL/GenBank/DDBJ databases">
        <authorList>
            <person name="Zhu W."/>
        </authorList>
    </citation>
    <scope>NUCLEOTIDE SEQUENCE [LARGE SCALE GENOMIC DNA]</scope>
    <source>
        <strain evidence="16">160</strain>
    </source>
</reference>
<dbReference type="SUPFAM" id="SSF51306">
    <property type="entry name" value="LexA/Signal peptidase"/>
    <property type="match status" value="1"/>
</dbReference>
<dbReference type="PROSITE" id="PS00761">
    <property type="entry name" value="SPASE_I_3"/>
    <property type="match status" value="1"/>
</dbReference>
<dbReference type="GO" id="GO:0006465">
    <property type="term" value="P:signal peptide processing"/>
    <property type="evidence" value="ECO:0007669"/>
    <property type="project" value="InterPro"/>
</dbReference>
<dbReference type="NCBIfam" id="TIGR02227">
    <property type="entry name" value="sigpep_I_bact"/>
    <property type="match status" value="1"/>
</dbReference>
<sequence length="195" mass="22196">MKKNKFWKITLILLVVAFSAILLRPVLFASYIVDGKSMEPTLHDGNLLMVNKVIYNVAEADRFDVIVFHANKQEDYVKRVIGLPGDQIEYKNDKLYINGTYMEEEFLESYVSASNVRPFTDDFTLEEVTGETTVPEGELFVMGDNRQDSLDSRSFGFVSTEQLVGKVDAMYWPISEMSLSLGKYNHAHNSSSVDR</sequence>
<evidence type="ECO:0000313" key="15">
    <source>
        <dbReference type="EMBL" id="AXI08744.1"/>
    </source>
</evidence>
<keyword evidence="10" id="KW-0472">Membrane</keyword>
<keyword evidence="6 12" id="KW-0645">Protease</keyword>
<keyword evidence="16" id="KW-1185">Reference proteome</keyword>
<keyword evidence="7" id="KW-0812">Transmembrane</keyword>
<dbReference type="InterPro" id="IPR019757">
    <property type="entry name" value="Pept_S26A_signal_pept_1_Lys-AS"/>
</dbReference>
<evidence type="ECO:0000256" key="3">
    <source>
        <dbReference type="ARBA" id="ARBA00009370"/>
    </source>
</evidence>
<dbReference type="PROSITE" id="PS00760">
    <property type="entry name" value="SPASE_I_2"/>
    <property type="match status" value="1"/>
</dbReference>
<evidence type="ECO:0000256" key="8">
    <source>
        <dbReference type="ARBA" id="ARBA00022801"/>
    </source>
</evidence>
<dbReference type="Pfam" id="PF10502">
    <property type="entry name" value="Peptidase_S26"/>
    <property type="match status" value="1"/>
</dbReference>
<keyword evidence="5" id="KW-1003">Cell membrane</keyword>
<evidence type="ECO:0000256" key="13">
    <source>
        <dbReference type="RuleBase" id="RU362042"/>
    </source>
</evidence>
<evidence type="ECO:0000256" key="6">
    <source>
        <dbReference type="ARBA" id="ARBA00022670"/>
    </source>
</evidence>
<comment type="similarity">
    <text evidence="3 13">Belongs to the peptidase S26 family.</text>
</comment>
<evidence type="ECO:0000256" key="1">
    <source>
        <dbReference type="ARBA" id="ARBA00000677"/>
    </source>
</evidence>
<feature type="active site" evidence="11">
    <location>
        <position position="37"/>
    </location>
</feature>
<feature type="domain" description="Peptidase S26" evidence="14">
    <location>
        <begin position="10"/>
        <end position="172"/>
    </location>
</feature>
<evidence type="ECO:0000313" key="16">
    <source>
        <dbReference type="Proteomes" id="UP000253908"/>
    </source>
</evidence>
<dbReference type="GO" id="GO:0004252">
    <property type="term" value="F:serine-type endopeptidase activity"/>
    <property type="evidence" value="ECO:0007669"/>
    <property type="project" value="InterPro"/>
</dbReference>
<dbReference type="FunFam" id="2.10.109.10:FF:000008">
    <property type="entry name" value="Signal peptidase I"/>
    <property type="match status" value="1"/>
</dbReference>
<feature type="active site" evidence="11">
    <location>
        <position position="78"/>
    </location>
</feature>
<accession>A0A345PFG4</accession>
<dbReference type="RefSeq" id="WP_114916041.1">
    <property type="nucleotide sequence ID" value="NZ_CP024848.1"/>
</dbReference>
<dbReference type="GO" id="GO:0005886">
    <property type="term" value="C:plasma membrane"/>
    <property type="evidence" value="ECO:0007669"/>
    <property type="project" value="UniProtKB-SubCell"/>
</dbReference>
<evidence type="ECO:0000256" key="7">
    <source>
        <dbReference type="ARBA" id="ARBA00022692"/>
    </source>
</evidence>
<protein>
    <recommendedName>
        <fullName evidence="4 12">Signal peptidase I</fullName>
        <ecNumber evidence="4 12">3.4.21.89</ecNumber>
    </recommendedName>
</protein>
<dbReference type="OrthoDB" id="9802919at2"/>
<dbReference type="PANTHER" id="PTHR43390:SF1">
    <property type="entry name" value="CHLOROPLAST PROCESSING PEPTIDASE"/>
    <property type="match status" value="1"/>
</dbReference>
<evidence type="ECO:0000256" key="9">
    <source>
        <dbReference type="ARBA" id="ARBA00022989"/>
    </source>
</evidence>